<keyword evidence="1" id="KW-0732">Signal</keyword>
<dbReference type="RefSeq" id="WP_259550149.1">
    <property type="nucleotide sequence ID" value="NZ_JANXIR010000005.1"/>
</dbReference>
<name>A0ABP9L9N7_9RHOB</name>
<reference evidence="3" key="1">
    <citation type="journal article" date="2019" name="Int. J. Syst. Evol. Microbiol.">
        <title>The Global Catalogue of Microorganisms (GCM) 10K type strain sequencing project: providing services to taxonomists for standard genome sequencing and annotation.</title>
        <authorList>
            <consortium name="The Broad Institute Genomics Platform"/>
            <consortium name="The Broad Institute Genome Sequencing Center for Infectious Disease"/>
            <person name="Wu L."/>
            <person name="Ma J."/>
        </authorList>
    </citation>
    <scope>NUCLEOTIDE SEQUENCE [LARGE SCALE GENOMIC DNA]</scope>
    <source>
        <strain evidence="3">JCM 18015</strain>
    </source>
</reference>
<sequence>MAKLGCLFVVVSLLTLPLPDMALAEGGGVLRAPQTGLTGVFTDQTVISRGAHHVLMGHIIVATRGGERHIALVIQQRRDGVHYLRYSQAFAGGMELPFRRMTGQTCNHGHCRDRPVGLIALSPEMLRHFSTTGLTARLTGRSGAIDLVVPASLFSEAHTRASVTGLLEDNPPD</sequence>
<gene>
    <name evidence="2" type="ORF">GCM10023209_15770</name>
</gene>
<dbReference type="EMBL" id="BAABHW010000002">
    <property type="protein sequence ID" value="GAA5071731.1"/>
    <property type="molecule type" value="Genomic_DNA"/>
</dbReference>
<feature type="chain" id="PRO_5046379166" evidence="1">
    <location>
        <begin position="23"/>
        <end position="173"/>
    </location>
</feature>
<dbReference type="Proteomes" id="UP001499910">
    <property type="component" value="Unassembled WGS sequence"/>
</dbReference>
<keyword evidence="3" id="KW-1185">Reference proteome</keyword>
<proteinExistence type="predicted"/>
<evidence type="ECO:0000256" key="1">
    <source>
        <dbReference type="SAM" id="SignalP"/>
    </source>
</evidence>
<comment type="caution">
    <text evidence="2">The sequence shown here is derived from an EMBL/GenBank/DDBJ whole genome shotgun (WGS) entry which is preliminary data.</text>
</comment>
<organism evidence="2 3">
    <name type="scientific">[Roseibacterium] beibuensis</name>
    <dbReference type="NCBI Taxonomy" id="1193142"/>
    <lineage>
        <taxon>Bacteria</taxon>
        <taxon>Pseudomonadati</taxon>
        <taxon>Pseudomonadota</taxon>
        <taxon>Alphaproteobacteria</taxon>
        <taxon>Rhodobacterales</taxon>
        <taxon>Roseobacteraceae</taxon>
        <taxon>Roseicyclus</taxon>
    </lineage>
</organism>
<protein>
    <submittedName>
        <fullName evidence="2">Uncharacterized protein</fullName>
    </submittedName>
</protein>
<accession>A0ABP9L9N7</accession>
<evidence type="ECO:0000313" key="2">
    <source>
        <dbReference type="EMBL" id="GAA5071731.1"/>
    </source>
</evidence>
<evidence type="ECO:0000313" key="3">
    <source>
        <dbReference type="Proteomes" id="UP001499910"/>
    </source>
</evidence>
<feature type="signal peptide" evidence="1">
    <location>
        <begin position="1"/>
        <end position="22"/>
    </location>
</feature>